<keyword evidence="2" id="KW-1185">Reference proteome</keyword>
<dbReference type="EMBL" id="MLAB01000011">
    <property type="protein sequence ID" value="OOF72834.1"/>
    <property type="molecule type" value="Genomic_DNA"/>
</dbReference>
<comment type="caution">
    <text evidence="1">The sequence shown here is derived from an EMBL/GenBank/DDBJ whole genome shotgun (WGS) entry which is preliminary data.</text>
</comment>
<dbReference type="Proteomes" id="UP000188998">
    <property type="component" value="Unassembled WGS sequence"/>
</dbReference>
<dbReference type="AlphaFoldDB" id="A0AAJ3K5E5"/>
<reference evidence="1 2" key="1">
    <citation type="submission" date="2016-10" db="EMBL/GenBank/DDBJ databases">
        <title>Rodentibacter gen. nov. and new species.</title>
        <authorList>
            <person name="Christensen H."/>
        </authorList>
    </citation>
    <scope>NUCLEOTIDE SEQUENCE [LARGE SCALE GENOMIC DNA]</scope>
    <source>
        <strain evidence="1 2">199137021</strain>
    </source>
</reference>
<protein>
    <submittedName>
        <fullName evidence="1">Uncharacterized protein</fullName>
    </submittedName>
</protein>
<gene>
    <name evidence="1" type="ORF">BKG90_02745</name>
</gene>
<organism evidence="1 2">
    <name type="scientific">Rodentibacter caecimuris</name>
    <dbReference type="NCBI Taxonomy" id="1796644"/>
    <lineage>
        <taxon>Bacteria</taxon>
        <taxon>Pseudomonadati</taxon>
        <taxon>Pseudomonadota</taxon>
        <taxon>Gammaproteobacteria</taxon>
        <taxon>Pasteurellales</taxon>
        <taxon>Pasteurellaceae</taxon>
        <taxon>Rodentibacter</taxon>
    </lineage>
</organism>
<evidence type="ECO:0000313" key="1">
    <source>
        <dbReference type="EMBL" id="OOF72834.1"/>
    </source>
</evidence>
<name>A0AAJ3K5E5_9PAST</name>
<accession>A0AAJ3K5E5</accession>
<sequence>MSLKIFANFTTRKHLGGGAQLSAKCGHFFIVFFVHCPATLEFSKSCRHITGKFFQKRTKE</sequence>
<proteinExistence type="predicted"/>
<evidence type="ECO:0000313" key="2">
    <source>
        <dbReference type="Proteomes" id="UP000188998"/>
    </source>
</evidence>